<keyword evidence="1" id="KW-1133">Transmembrane helix</keyword>
<evidence type="ECO:0000313" key="3">
    <source>
        <dbReference type="Proteomes" id="UP000316095"/>
    </source>
</evidence>
<feature type="transmembrane region" description="Helical" evidence="1">
    <location>
        <begin position="35"/>
        <end position="58"/>
    </location>
</feature>
<protein>
    <recommendedName>
        <fullName evidence="4">Transmembrane protein</fullName>
    </recommendedName>
</protein>
<organism evidence="2 3">
    <name type="scientific">Rubinisphaera italica</name>
    <dbReference type="NCBI Taxonomy" id="2527969"/>
    <lineage>
        <taxon>Bacteria</taxon>
        <taxon>Pseudomonadati</taxon>
        <taxon>Planctomycetota</taxon>
        <taxon>Planctomycetia</taxon>
        <taxon>Planctomycetales</taxon>
        <taxon>Planctomycetaceae</taxon>
        <taxon>Rubinisphaera</taxon>
    </lineage>
</organism>
<proteinExistence type="predicted"/>
<dbReference type="RefSeq" id="WP_146503594.1">
    <property type="nucleotide sequence ID" value="NZ_SJPG01000001.1"/>
</dbReference>
<evidence type="ECO:0000313" key="2">
    <source>
        <dbReference type="EMBL" id="TWT61632.1"/>
    </source>
</evidence>
<gene>
    <name evidence="2" type="ORF">Pan54_23680</name>
</gene>
<keyword evidence="1" id="KW-0472">Membrane</keyword>
<dbReference type="EMBL" id="SJPG01000001">
    <property type="protein sequence ID" value="TWT61632.1"/>
    <property type="molecule type" value="Genomic_DNA"/>
</dbReference>
<keyword evidence="3" id="KW-1185">Reference proteome</keyword>
<feature type="transmembrane region" description="Helical" evidence="1">
    <location>
        <begin position="151"/>
        <end position="173"/>
    </location>
</feature>
<comment type="caution">
    <text evidence="2">The sequence shown here is derived from an EMBL/GenBank/DDBJ whole genome shotgun (WGS) entry which is preliminary data.</text>
</comment>
<dbReference type="OrthoDB" id="260428at2"/>
<feature type="transmembrane region" description="Helical" evidence="1">
    <location>
        <begin position="112"/>
        <end position="131"/>
    </location>
</feature>
<dbReference type="AlphaFoldDB" id="A0A5C5XII0"/>
<feature type="transmembrane region" description="Helical" evidence="1">
    <location>
        <begin position="194"/>
        <end position="220"/>
    </location>
</feature>
<feature type="transmembrane region" description="Helical" evidence="1">
    <location>
        <begin position="88"/>
        <end position="105"/>
    </location>
</feature>
<evidence type="ECO:0008006" key="4">
    <source>
        <dbReference type="Google" id="ProtNLM"/>
    </source>
</evidence>
<name>A0A5C5XII0_9PLAN</name>
<feature type="transmembrane region" description="Helical" evidence="1">
    <location>
        <begin position="240"/>
        <end position="261"/>
    </location>
</feature>
<accession>A0A5C5XII0</accession>
<keyword evidence="1" id="KW-0812">Transmembrane</keyword>
<sequence>MMDAPQQFQEPGFLGWRRMFPWLHLMRVPGIAARVPILLVGFVASYLLITIDVFTLHITGGEHLPSFRELYHQWDQVFFEAVSPNVTFFFWLQILAGFSYSAYFWNLTLTLLVHMISGLIICRMAGALFTTGESTCLENSVLLSFKKFPSVGLSFLFPSLLIFFLGGLGYCCVATENIISIGPWIGGILYGPAMLLFFMMIVFTLGVMLGWPLIIASLMIEDGDGFDAWSRSFDYIRSRLISIFFFFTICMIFGILIQTVIGELSMITWSWLDRLVSQISGESLADVTNRDHATFSEGAGGFQNLWKTLWVCAVDGFLRSYYWVSVVGVYILARYSVDRIPTTEFLIDEKKRPTT</sequence>
<dbReference type="Proteomes" id="UP000316095">
    <property type="component" value="Unassembled WGS sequence"/>
</dbReference>
<reference evidence="2 3" key="1">
    <citation type="submission" date="2019-02" db="EMBL/GenBank/DDBJ databases">
        <title>Deep-cultivation of Planctomycetes and their phenomic and genomic characterization uncovers novel biology.</title>
        <authorList>
            <person name="Wiegand S."/>
            <person name="Jogler M."/>
            <person name="Boedeker C."/>
            <person name="Pinto D."/>
            <person name="Vollmers J."/>
            <person name="Rivas-Marin E."/>
            <person name="Kohn T."/>
            <person name="Peeters S.H."/>
            <person name="Heuer A."/>
            <person name="Rast P."/>
            <person name="Oberbeckmann S."/>
            <person name="Bunk B."/>
            <person name="Jeske O."/>
            <person name="Meyerdierks A."/>
            <person name="Storesund J.E."/>
            <person name="Kallscheuer N."/>
            <person name="Luecker S."/>
            <person name="Lage O.M."/>
            <person name="Pohl T."/>
            <person name="Merkel B.J."/>
            <person name="Hornburger P."/>
            <person name="Mueller R.-W."/>
            <person name="Bruemmer F."/>
            <person name="Labrenz M."/>
            <person name="Spormann A.M."/>
            <person name="Op Den Camp H."/>
            <person name="Overmann J."/>
            <person name="Amann R."/>
            <person name="Jetten M.S.M."/>
            <person name="Mascher T."/>
            <person name="Medema M.H."/>
            <person name="Devos D.P."/>
            <person name="Kaster A.-K."/>
            <person name="Ovreas L."/>
            <person name="Rohde M."/>
            <person name="Galperin M.Y."/>
            <person name="Jogler C."/>
        </authorList>
    </citation>
    <scope>NUCLEOTIDE SEQUENCE [LARGE SCALE GENOMIC DNA]</scope>
    <source>
        <strain evidence="2 3">Pan54</strain>
    </source>
</reference>
<evidence type="ECO:0000256" key="1">
    <source>
        <dbReference type="SAM" id="Phobius"/>
    </source>
</evidence>